<sequence>MESVTIPTRAFVNGSFLQKFTNKPVTLIGNVLKVSSDSKSVTMQTTDDQVVTVNFHEPIDSSLDGWVEVHGLAKDKGTVAGESYYNLPSSITDDFEKPQFNETVSLIYSLSNPLKICKYVEYFKSYCCLLGHNKYKYLKVTITLAQKTIINQISLQSLNLNLYTTLSLKKSFLNDISNNT</sequence>
<dbReference type="GO" id="GO:0005662">
    <property type="term" value="C:DNA replication factor A complex"/>
    <property type="evidence" value="ECO:0007669"/>
    <property type="project" value="TreeGrafter"/>
</dbReference>
<keyword evidence="3" id="KW-0539">Nucleus</keyword>
<dbReference type="InterPro" id="IPR013970">
    <property type="entry name" value="Rfa2"/>
</dbReference>
<comment type="caution">
    <text evidence="4">The sequence shown here is derived from an EMBL/GenBank/DDBJ whole genome shotgun (WGS) entry which is preliminary data.</text>
</comment>
<comment type="similarity">
    <text evidence="2">Belongs to the replication factor A protein 3 family.</text>
</comment>
<accession>A0A6G0TZ86</accession>
<dbReference type="Gene3D" id="2.40.50.140">
    <property type="entry name" value="Nucleic acid-binding proteins"/>
    <property type="match status" value="1"/>
</dbReference>
<evidence type="ECO:0000256" key="2">
    <source>
        <dbReference type="ARBA" id="ARBA00009761"/>
    </source>
</evidence>
<dbReference type="Pfam" id="PF08661">
    <property type="entry name" value="Rep_fac-A_3"/>
    <property type="match status" value="1"/>
</dbReference>
<dbReference type="GO" id="GO:0000724">
    <property type="term" value="P:double-strand break repair via homologous recombination"/>
    <property type="evidence" value="ECO:0007669"/>
    <property type="project" value="TreeGrafter"/>
</dbReference>
<dbReference type="GO" id="GO:0006284">
    <property type="term" value="P:base-excision repair"/>
    <property type="evidence" value="ECO:0007669"/>
    <property type="project" value="TreeGrafter"/>
</dbReference>
<dbReference type="OrthoDB" id="188186at2759"/>
<dbReference type="PANTHER" id="PTHR15114:SF1">
    <property type="entry name" value="REPLICATION PROTEIN A 14 KDA SUBUNIT"/>
    <property type="match status" value="1"/>
</dbReference>
<dbReference type="GO" id="GO:0003697">
    <property type="term" value="F:single-stranded DNA binding"/>
    <property type="evidence" value="ECO:0007669"/>
    <property type="project" value="TreeGrafter"/>
</dbReference>
<evidence type="ECO:0000256" key="3">
    <source>
        <dbReference type="ARBA" id="ARBA00023242"/>
    </source>
</evidence>
<dbReference type="PANTHER" id="PTHR15114">
    <property type="entry name" value="REPLICATION PROTEIN A3"/>
    <property type="match status" value="1"/>
</dbReference>
<dbReference type="AlphaFoldDB" id="A0A6G0TZ86"/>
<protein>
    <submittedName>
        <fullName evidence="4">Uncharacterized protein</fullName>
    </submittedName>
</protein>
<dbReference type="GO" id="GO:0006260">
    <property type="term" value="P:DNA replication"/>
    <property type="evidence" value="ECO:0007669"/>
    <property type="project" value="InterPro"/>
</dbReference>
<keyword evidence="5" id="KW-1185">Reference proteome</keyword>
<dbReference type="GO" id="GO:0006289">
    <property type="term" value="P:nucleotide-excision repair"/>
    <property type="evidence" value="ECO:0007669"/>
    <property type="project" value="TreeGrafter"/>
</dbReference>
<gene>
    <name evidence="4" type="ORF">AGLY_003622</name>
</gene>
<reference evidence="4 5" key="1">
    <citation type="submission" date="2019-08" db="EMBL/GenBank/DDBJ databases">
        <title>The genome of the soybean aphid Biotype 1, its phylome, world population structure and adaptation to the North American continent.</title>
        <authorList>
            <person name="Giordano R."/>
            <person name="Donthu R.K."/>
            <person name="Hernandez A.G."/>
            <person name="Wright C.L."/>
            <person name="Zimin A.V."/>
        </authorList>
    </citation>
    <scope>NUCLEOTIDE SEQUENCE [LARGE SCALE GENOMIC DNA]</scope>
    <source>
        <tissue evidence="4">Whole aphids</tissue>
    </source>
</reference>
<comment type="subcellular location">
    <subcellularLocation>
        <location evidence="1">Nucleus</location>
    </subcellularLocation>
</comment>
<dbReference type="InterPro" id="IPR012340">
    <property type="entry name" value="NA-bd_OB-fold"/>
</dbReference>
<organism evidence="4 5">
    <name type="scientific">Aphis glycines</name>
    <name type="common">Soybean aphid</name>
    <dbReference type="NCBI Taxonomy" id="307491"/>
    <lineage>
        <taxon>Eukaryota</taxon>
        <taxon>Metazoa</taxon>
        <taxon>Ecdysozoa</taxon>
        <taxon>Arthropoda</taxon>
        <taxon>Hexapoda</taxon>
        <taxon>Insecta</taxon>
        <taxon>Pterygota</taxon>
        <taxon>Neoptera</taxon>
        <taxon>Paraneoptera</taxon>
        <taxon>Hemiptera</taxon>
        <taxon>Sternorrhyncha</taxon>
        <taxon>Aphidomorpha</taxon>
        <taxon>Aphidoidea</taxon>
        <taxon>Aphididae</taxon>
        <taxon>Aphidini</taxon>
        <taxon>Aphis</taxon>
        <taxon>Aphis</taxon>
    </lineage>
</organism>
<proteinExistence type="inferred from homology"/>
<dbReference type="Proteomes" id="UP000475862">
    <property type="component" value="Unassembled WGS sequence"/>
</dbReference>
<dbReference type="SUPFAM" id="SSF50249">
    <property type="entry name" value="Nucleic acid-binding proteins"/>
    <property type="match status" value="1"/>
</dbReference>
<dbReference type="GO" id="GO:0006298">
    <property type="term" value="P:mismatch repair"/>
    <property type="evidence" value="ECO:0007669"/>
    <property type="project" value="TreeGrafter"/>
</dbReference>
<dbReference type="GO" id="GO:0003684">
    <property type="term" value="F:damaged DNA binding"/>
    <property type="evidence" value="ECO:0007669"/>
    <property type="project" value="TreeGrafter"/>
</dbReference>
<name>A0A6G0TZ86_APHGL</name>
<dbReference type="GO" id="GO:0035861">
    <property type="term" value="C:site of double-strand break"/>
    <property type="evidence" value="ECO:0007669"/>
    <property type="project" value="TreeGrafter"/>
</dbReference>
<dbReference type="EMBL" id="VYZN01000012">
    <property type="protein sequence ID" value="KAE9541631.1"/>
    <property type="molecule type" value="Genomic_DNA"/>
</dbReference>
<evidence type="ECO:0000313" key="5">
    <source>
        <dbReference type="Proteomes" id="UP000475862"/>
    </source>
</evidence>
<evidence type="ECO:0000313" key="4">
    <source>
        <dbReference type="EMBL" id="KAE9541631.1"/>
    </source>
</evidence>
<evidence type="ECO:0000256" key="1">
    <source>
        <dbReference type="ARBA" id="ARBA00004123"/>
    </source>
</evidence>